<evidence type="ECO:0000256" key="3">
    <source>
        <dbReference type="ARBA" id="ARBA00024484"/>
    </source>
</evidence>
<evidence type="ECO:0000256" key="2">
    <source>
        <dbReference type="ARBA" id="ARBA00022840"/>
    </source>
</evidence>
<dbReference type="RefSeq" id="WP_238722505.1">
    <property type="nucleotide sequence ID" value="NZ_JAHQCW010000031.1"/>
</dbReference>
<organism evidence="5 6">
    <name type="scientific">Diplocloster agilis</name>
    <dbReference type="NCBI Taxonomy" id="2850323"/>
    <lineage>
        <taxon>Bacteria</taxon>
        <taxon>Bacillati</taxon>
        <taxon>Bacillota</taxon>
        <taxon>Clostridia</taxon>
        <taxon>Lachnospirales</taxon>
        <taxon>Lachnospiraceae</taxon>
        <taxon>Diplocloster</taxon>
    </lineage>
</organism>
<dbReference type="InterPro" id="IPR045851">
    <property type="entry name" value="AMP-bd_C_sf"/>
</dbReference>
<evidence type="ECO:0000259" key="4">
    <source>
        <dbReference type="Pfam" id="PF00501"/>
    </source>
</evidence>
<keyword evidence="2" id="KW-0067">ATP-binding</keyword>
<dbReference type="PANTHER" id="PTHR43272">
    <property type="entry name" value="LONG-CHAIN-FATTY-ACID--COA LIGASE"/>
    <property type="match status" value="1"/>
</dbReference>
<keyword evidence="6" id="KW-1185">Reference proteome</keyword>
<protein>
    <submittedName>
        <fullName evidence="5">AMP-binding protein</fullName>
    </submittedName>
</protein>
<accession>A0A949K1M0</accession>
<dbReference type="InterPro" id="IPR042099">
    <property type="entry name" value="ANL_N_sf"/>
</dbReference>
<gene>
    <name evidence="5" type="ORF">KTH89_17110</name>
</gene>
<dbReference type="Pfam" id="PF23562">
    <property type="entry name" value="AMP-binding_C_3"/>
    <property type="match status" value="1"/>
</dbReference>
<dbReference type="GO" id="GO:0004467">
    <property type="term" value="F:long-chain fatty acid-CoA ligase activity"/>
    <property type="evidence" value="ECO:0007669"/>
    <property type="project" value="UniProtKB-EC"/>
</dbReference>
<dbReference type="Pfam" id="PF00501">
    <property type="entry name" value="AMP-binding"/>
    <property type="match status" value="1"/>
</dbReference>
<dbReference type="Gene3D" id="3.40.50.12780">
    <property type="entry name" value="N-terminal domain of ligase-like"/>
    <property type="match status" value="1"/>
</dbReference>
<evidence type="ECO:0000313" key="6">
    <source>
        <dbReference type="Proteomes" id="UP000712157"/>
    </source>
</evidence>
<dbReference type="EMBL" id="JAHQCW010000031">
    <property type="protein sequence ID" value="MBU9738266.1"/>
    <property type="molecule type" value="Genomic_DNA"/>
</dbReference>
<feature type="domain" description="AMP-dependent synthetase/ligase" evidence="4">
    <location>
        <begin position="24"/>
        <end position="406"/>
    </location>
</feature>
<dbReference type="SUPFAM" id="SSF56801">
    <property type="entry name" value="Acetyl-CoA synthetase-like"/>
    <property type="match status" value="1"/>
</dbReference>
<keyword evidence="1" id="KW-0547">Nucleotide-binding</keyword>
<dbReference type="AlphaFoldDB" id="A0A949K1M0"/>
<dbReference type="Gene3D" id="3.30.300.30">
    <property type="match status" value="1"/>
</dbReference>
<dbReference type="InterPro" id="IPR020845">
    <property type="entry name" value="AMP-binding_CS"/>
</dbReference>
<dbReference type="PANTHER" id="PTHR43272:SF33">
    <property type="entry name" value="AMP-BINDING DOMAIN-CONTAINING PROTEIN-RELATED"/>
    <property type="match status" value="1"/>
</dbReference>
<dbReference type="InterPro" id="IPR000873">
    <property type="entry name" value="AMP-dep_synth/lig_dom"/>
</dbReference>
<evidence type="ECO:0000256" key="1">
    <source>
        <dbReference type="ARBA" id="ARBA00022741"/>
    </source>
</evidence>
<comment type="caution">
    <text evidence="5">The sequence shown here is derived from an EMBL/GenBank/DDBJ whole genome shotgun (WGS) entry which is preliminary data.</text>
</comment>
<dbReference type="GO" id="GO:0005524">
    <property type="term" value="F:ATP binding"/>
    <property type="evidence" value="ECO:0007669"/>
    <property type="project" value="UniProtKB-KW"/>
</dbReference>
<dbReference type="Proteomes" id="UP000712157">
    <property type="component" value="Unassembled WGS sequence"/>
</dbReference>
<name>A0A949K1M0_9FIRM</name>
<dbReference type="GO" id="GO:0016020">
    <property type="term" value="C:membrane"/>
    <property type="evidence" value="ECO:0007669"/>
    <property type="project" value="TreeGrafter"/>
</dbReference>
<dbReference type="PROSITE" id="PS00455">
    <property type="entry name" value="AMP_BINDING"/>
    <property type="match status" value="1"/>
</dbReference>
<evidence type="ECO:0000313" key="5">
    <source>
        <dbReference type="EMBL" id="MBU9738266.1"/>
    </source>
</evidence>
<sequence>MKKFPLYDTEYFDTIPAYLEGLSRKYGNREAISYFTRKQEKITVTYEELVLRVTYLKEELIAMGMAGRHIAIVSENSCDWVVACLAIMACGAVAVCVDIEQSDDSIREMIQMADAEMVFASAGYRSVFDPVSVDQLGLKQVVYLGAQREGTKSLDELCEKGKRRTEEQQSGFVTVQPDQPAVIAFTSGTTSKSKLVILSHKNILKNMCDSCLYVTFEETVFCSLPFYHTYGLTCSILGSLLRGTHVYINGDLKTMLRDLKLAKPDTMLTVPLIVESIYNQIWLNAEKAGKADQLKRLLKLVRVLRKCGIRMKSKTLDGIREQIAGNLHIMICGGAHLGKEISEDFESFGILILQGYGITECSPLISVNSNRSYKMGSVGYVLPSCEIRIVEDEIWVRGDSVMEGYYKAPEQTKEVMEDGWFKTGDLGYQDKDGCLYLTGRKKNLIVFKNGKKTSPEKLEELIMQVPLVKEVVVTGTASGTSVDDVKITASIYPDPDRTGHMSSYEILEELQKEIDAINEKLPTYQQVQMINIREKEFSKTGTKKIKRHMV</sequence>
<proteinExistence type="predicted"/>
<reference evidence="5" key="1">
    <citation type="submission" date="2021-06" db="EMBL/GenBank/DDBJ databases">
        <title>Description of novel taxa of the family Lachnospiraceae.</title>
        <authorList>
            <person name="Chaplin A.V."/>
            <person name="Sokolova S.R."/>
            <person name="Pikina A.P."/>
            <person name="Korzhanova M."/>
            <person name="Belova V."/>
            <person name="Korostin D."/>
            <person name="Efimov B.A."/>
        </authorList>
    </citation>
    <scope>NUCLEOTIDE SEQUENCE</scope>
    <source>
        <strain evidence="5">ASD5720</strain>
    </source>
</reference>
<comment type="catalytic activity">
    <reaction evidence="3">
        <text>a long-chain fatty acid + ATP + CoA = a long-chain fatty acyl-CoA + AMP + diphosphate</text>
        <dbReference type="Rhea" id="RHEA:15421"/>
        <dbReference type="ChEBI" id="CHEBI:30616"/>
        <dbReference type="ChEBI" id="CHEBI:33019"/>
        <dbReference type="ChEBI" id="CHEBI:57287"/>
        <dbReference type="ChEBI" id="CHEBI:57560"/>
        <dbReference type="ChEBI" id="CHEBI:83139"/>
        <dbReference type="ChEBI" id="CHEBI:456215"/>
        <dbReference type="EC" id="6.2.1.3"/>
    </reaction>
    <physiologicalReaction direction="left-to-right" evidence="3">
        <dbReference type="Rhea" id="RHEA:15422"/>
    </physiologicalReaction>
</comment>